<protein>
    <submittedName>
        <fullName evidence="2">Uncharacterized protein</fullName>
    </submittedName>
</protein>
<keyword evidence="1" id="KW-0732">Signal</keyword>
<dbReference type="Proteomes" id="UP001108240">
    <property type="component" value="Unplaced"/>
</dbReference>
<dbReference type="InterPro" id="IPR040436">
    <property type="entry name" value="Disconnected-like"/>
</dbReference>
<dbReference type="GO" id="GO:0006355">
    <property type="term" value="P:regulation of DNA-templated transcription"/>
    <property type="evidence" value="ECO:0007669"/>
    <property type="project" value="TreeGrafter"/>
</dbReference>
<evidence type="ECO:0000313" key="2">
    <source>
        <dbReference type="Ensembl" id="ENSCCRP00000173327.1"/>
    </source>
</evidence>
<reference evidence="2" key="1">
    <citation type="submission" date="2025-08" db="UniProtKB">
        <authorList>
            <consortium name="Ensembl"/>
        </authorList>
    </citation>
    <scope>IDENTIFICATION</scope>
</reference>
<proteinExistence type="predicted"/>
<feature type="chain" id="PRO_5039896066" evidence="1">
    <location>
        <begin position="36"/>
        <end position="240"/>
    </location>
</feature>
<accession>A0A9J8CT43</accession>
<dbReference type="PANTHER" id="PTHR15021:SF0">
    <property type="entry name" value="DISCO-RELATED, ISOFORM A-RELATED"/>
    <property type="match status" value="1"/>
</dbReference>
<evidence type="ECO:0000256" key="1">
    <source>
        <dbReference type="SAM" id="SignalP"/>
    </source>
</evidence>
<sequence>HLFMCKDASSFTNHNTFHAFLLYFLVLQVVGCTHADCPCECFLPGQTQIRSCDRCAHGWVVHAVGKVCAPALLCSGQVEIVQSNVVFDISSLILYGTQALPVRMKILLDRLFSVLTHTQVLNIIHTLGWTLRDYVRGYMLQDSLGRVLDRWVTMSPEDEVVTLRQFLRFGETKSIVELMAEEQQIRPETHRNPVFKPRDKPPARTHHFENLPGGSLAFLQPFHYVSASVFPPSHPNLLHI</sequence>
<evidence type="ECO:0000313" key="3">
    <source>
        <dbReference type="Proteomes" id="UP001108240"/>
    </source>
</evidence>
<reference evidence="2" key="2">
    <citation type="submission" date="2025-09" db="UniProtKB">
        <authorList>
            <consortium name="Ensembl"/>
        </authorList>
    </citation>
    <scope>IDENTIFICATION</scope>
</reference>
<dbReference type="GeneTree" id="ENSGT00390000005844"/>
<name>A0A9J8CT43_CYPCA</name>
<dbReference type="GO" id="GO:0005634">
    <property type="term" value="C:nucleus"/>
    <property type="evidence" value="ECO:0007669"/>
    <property type="project" value="TreeGrafter"/>
</dbReference>
<dbReference type="Ensembl" id="ENSCCRT00000134165.1">
    <property type="protein sequence ID" value="ENSCCRP00000173327.1"/>
    <property type="gene ID" value="ENSCCRG00000082613.1"/>
</dbReference>
<organism evidence="2 3">
    <name type="scientific">Cyprinus carpio carpio</name>
    <dbReference type="NCBI Taxonomy" id="630221"/>
    <lineage>
        <taxon>Eukaryota</taxon>
        <taxon>Metazoa</taxon>
        <taxon>Chordata</taxon>
        <taxon>Craniata</taxon>
        <taxon>Vertebrata</taxon>
        <taxon>Euteleostomi</taxon>
        <taxon>Actinopterygii</taxon>
        <taxon>Neopterygii</taxon>
        <taxon>Teleostei</taxon>
        <taxon>Ostariophysi</taxon>
        <taxon>Cypriniformes</taxon>
        <taxon>Cyprinidae</taxon>
        <taxon>Cyprininae</taxon>
        <taxon>Cyprinus</taxon>
    </lineage>
</organism>
<feature type="signal peptide" evidence="1">
    <location>
        <begin position="1"/>
        <end position="35"/>
    </location>
</feature>
<dbReference type="OMA" id="HFEKFAG"/>
<dbReference type="PANTHER" id="PTHR15021">
    <property type="entry name" value="DISCONNECTED-RELATED"/>
    <property type="match status" value="1"/>
</dbReference>
<keyword evidence="3" id="KW-1185">Reference proteome</keyword>
<dbReference type="AlphaFoldDB" id="A0A9J8CT43"/>